<dbReference type="InterPro" id="IPR000073">
    <property type="entry name" value="AB_hydrolase_1"/>
</dbReference>
<proteinExistence type="predicted"/>
<keyword evidence="4" id="KW-1185">Reference proteome</keyword>
<dbReference type="Gene3D" id="3.40.50.1820">
    <property type="entry name" value="alpha/beta hydrolase"/>
    <property type="match status" value="1"/>
</dbReference>
<dbReference type="EMBL" id="BNAY01000001">
    <property type="protein sequence ID" value="GHH06386.1"/>
    <property type="molecule type" value="Genomic_DNA"/>
</dbReference>
<feature type="domain" description="AB hydrolase-1" evidence="2">
    <location>
        <begin position="106"/>
        <end position="324"/>
    </location>
</feature>
<feature type="compositionally biased region" description="Basic and acidic residues" evidence="1">
    <location>
        <begin position="1"/>
        <end position="11"/>
    </location>
</feature>
<accession>A0ABQ3L6S3</accession>
<dbReference type="PANTHER" id="PTHR43433">
    <property type="entry name" value="HYDROLASE, ALPHA/BETA FOLD FAMILY PROTEIN"/>
    <property type="match status" value="1"/>
</dbReference>
<comment type="caution">
    <text evidence="3">The sequence shown here is derived from an EMBL/GenBank/DDBJ whole genome shotgun (WGS) entry which is preliminary data.</text>
</comment>
<organism evidence="3 4">
    <name type="scientific">Amycolatopsis oliviviridis</name>
    <dbReference type="NCBI Taxonomy" id="1471590"/>
    <lineage>
        <taxon>Bacteria</taxon>
        <taxon>Bacillati</taxon>
        <taxon>Actinomycetota</taxon>
        <taxon>Actinomycetes</taxon>
        <taxon>Pseudonocardiales</taxon>
        <taxon>Pseudonocardiaceae</taxon>
        <taxon>Amycolatopsis</taxon>
    </lineage>
</organism>
<evidence type="ECO:0000313" key="4">
    <source>
        <dbReference type="Proteomes" id="UP000635387"/>
    </source>
</evidence>
<evidence type="ECO:0000313" key="3">
    <source>
        <dbReference type="EMBL" id="GHH06386.1"/>
    </source>
</evidence>
<sequence>MGREAGMRRPENPLAGCADDVPSRYHESPPTHSAILLSFKTGNVALPSVLPMKKIGGFRDAAAENRYFAAYDRAMAECPEPGAVFDIRTHHGITRVYRYGSEGAPLVLLPGLMATSACYAALIPALADRCAVYAIDTLGEAGGSVHKVPFKDIRDRASALEDVLDHLGLTAVHLVGGSTGGWHAINQAIHFPGRLASIGLLDPTTVSAPFARKVFWYGLPATVFDSERLWRRFVTWSAGEDILDQPAARLVLAGIRCYRARMPFQVCPSDEALRSIEVPTLALFGGRSAVHDSADAAARLESLLPQADIEILPDAGHYLYLRPEDRELIIDRLLKWVA</sequence>
<dbReference type="SUPFAM" id="SSF53474">
    <property type="entry name" value="alpha/beta-Hydrolases"/>
    <property type="match status" value="1"/>
</dbReference>
<dbReference type="InterPro" id="IPR029058">
    <property type="entry name" value="AB_hydrolase_fold"/>
</dbReference>
<name>A0ABQ3L6S3_9PSEU</name>
<dbReference type="Proteomes" id="UP000635387">
    <property type="component" value="Unassembled WGS sequence"/>
</dbReference>
<feature type="region of interest" description="Disordered" evidence="1">
    <location>
        <begin position="1"/>
        <end position="26"/>
    </location>
</feature>
<gene>
    <name evidence="3" type="ORF">GCM10017790_11630</name>
</gene>
<evidence type="ECO:0000259" key="2">
    <source>
        <dbReference type="Pfam" id="PF12697"/>
    </source>
</evidence>
<protein>
    <submittedName>
        <fullName evidence="3">Carboxylesterase</fullName>
    </submittedName>
</protein>
<dbReference type="InterPro" id="IPR050471">
    <property type="entry name" value="AB_hydrolase"/>
</dbReference>
<evidence type="ECO:0000256" key="1">
    <source>
        <dbReference type="SAM" id="MobiDB-lite"/>
    </source>
</evidence>
<dbReference type="Pfam" id="PF12697">
    <property type="entry name" value="Abhydrolase_6"/>
    <property type="match status" value="1"/>
</dbReference>
<reference evidence="4" key="1">
    <citation type="journal article" date="2019" name="Int. J. Syst. Evol. Microbiol.">
        <title>The Global Catalogue of Microorganisms (GCM) 10K type strain sequencing project: providing services to taxonomists for standard genome sequencing and annotation.</title>
        <authorList>
            <consortium name="The Broad Institute Genomics Platform"/>
            <consortium name="The Broad Institute Genome Sequencing Center for Infectious Disease"/>
            <person name="Wu L."/>
            <person name="Ma J."/>
        </authorList>
    </citation>
    <scope>NUCLEOTIDE SEQUENCE [LARGE SCALE GENOMIC DNA]</scope>
    <source>
        <strain evidence="4">CGMCC 4.7683</strain>
    </source>
</reference>
<dbReference type="PANTHER" id="PTHR43433:SF5">
    <property type="entry name" value="AB HYDROLASE-1 DOMAIN-CONTAINING PROTEIN"/>
    <property type="match status" value="1"/>
</dbReference>